<dbReference type="EMBL" id="LVEA01000001">
    <property type="protein sequence ID" value="KYL05305.1"/>
    <property type="molecule type" value="Genomic_DNA"/>
</dbReference>
<dbReference type="RefSeq" id="WP_062680853.1">
    <property type="nucleotide sequence ID" value="NZ_LVEA01000001.1"/>
</dbReference>
<comment type="caution">
    <text evidence="1">The sequence shown here is derived from an EMBL/GenBank/DDBJ whole genome shotgun (WGS) entry which is preliminary data.</text>
</comment>
<evidence type="ECO:0000313" key="2">
    <source>
        <dbReference type="Proteomes" id="UP000075816"/>
    </source>
</evidence>
<dbReference type="AlphaFoldDB" id="A0A162J804"/>
<organism evidence="1 2">
    <name type="scientific">Fusobacterium necrophorum subsp. funduliforme</name>
    <dbReference type="NCBI Taxonomy" id="143387"/>
    <lineage>
        <taxon>Bacteria</taxon>
        <taxon>Fusobacteriati</taxon>
        <taxon>Fusobacteriota</taxon>
        <taxon>Fusobacteriia</taxon>
        <taxon>Fusobacteriales</taxon>
        <taxon>Fusobacteriaceae</taxon>
        <taxon>Fusobacterium</taxon>
    </lineage>
</organism>
<name>A0A162J804_9FUSO</name>
<evidence type="ECO:0000313" key="1">
    <source>
        <dbReference type="EMBL" id="KYL05305.1"/>
    </source>
</evidence>
<sequence length="253" mass="28739">MRIFNNIEICEKGLKLEDLKALGIKSWEIWTHDELGAMSTIDENTLVYVCSDVDLEGQEALLALRKLIMSKRAVHAPFQGRFFAIPENTVSSYQFSLLMLGIHLLVADTSDKWKGILKGLRVDMAKMVFSKEFKKLYNRKVNGFSGVALTHGGSVDEVLVPSWTGLRMGEMVKVVRHPVQNIFVCCKVGGFTENEFRVNPWTWRLLDGDFDGDEINVIPLYQFGKKVVSASDRLFPSKIYDSVEFASLMEQYK</sequence>
<dbReference type="Proteomes" id="UP000075816">
    <property type="component" value="Unassembled WGS sequence"/>
</dbReference>
<gene>
    <name evidence="1" type="ORF">A2J07_00790</name>
</gene>
<accession>A0A162J804</accession>
<proteinExistence type="predicted"/>
<protein>
    <submittedName>
        <fullName evidence="1">Uncharacterized protein</fullName>
    </submittedName>
</protein>
<reference evidence="1 2" key="1">
    <citation type="submission" date="2016-03" db="EMBL/GenBank/DDBJ databases">
        <title>Comparative genomics of human isolates of Fusobacterium necrophorum.</title>
        <authorList>
            <person name="Jensen A."/>
            <person name="Bank S."/>
            <person name="Andersen P.S."/>
            <person name="Kristensen L.H."/>
            <person name="Prag J."/>
        </authorList>
    </citation>
    <scope>NUCLEOTIDE SEQUENCE [LARGE SCALE GENOMIC DNA]</scope>
    <source>
        <strain evidence="1 2">LS_1264</strain>
    </source>
</reference>